<dbReference type="PANTHER" id="PTHR42784:SF1">
    <property type="entry name" value="PYRANOSE 2-OXIDASE"/>
    <property type="match status" value="1"/>
</dbReference>
<comment type="caution">
    <text evidence="9">The sequence shown here is derived from an EMBL/GenBank/DDBJ whole genome shotgun (WGS) entry which is preliminary data.</text>
</comment>
<keyword evidence="5" id="KW-0560">Oxidoreductase</keyword>
<gene>
    <name evidence="9" type="ORF">GCM10018772_17090</name>
</gene>
<dbReference type="Proteomes" id="UP000630718">
    <property type="component" value="Unassembled WGS sequence"/>
</dbReference>
<name>A0A919DZ54_9ACTN</name>
<sequence length="499" mass="52197">MSLPSAPAYDLVVVGSGPTGSAYVREVYERHPTARVLLLDAGPRLTDDPGRHVKNIPDPGERARAQRASEGPGPAGRPGTRLLGAPELPAAALSTNVGGMGAHWTGACPRPGDGERIGFLPAAELDADLARAERLLHVDAHVFDGAPFADEVRARLSALFDPGRAADRRVAAMPLAVTARADGAHVWSGTDVILGGAAHDERVEIADRCLCLRVDLDGDTVTGVTVRDQVTGEERGVGARAVVVAADALRTPQLLHASGVRPPALGRYLNDQPQIVYAVRLPDDVVAAHRAVTGRTRDEDGAIVPQSGVSWVPYTDAQPFHGQVMQLDASPVPLADGVEVAPGAVVGLGWFCAKDITPEDRVEFSDTETDAYGLPAPRIHYRYTDADLAAIERAKRAVAEAGAAVGIPLDDSPVLLPAGSSLHYQGTTRMGPADDGTSVCDTHSRVWNIHGLWLAGNNVIPTATACNPTLTSVALAVRGARALVEHLGSAVGHVATPAR</sequence>
<dbReference type="Pfam" id="PF00732">
    <property type="entry name" value="GMC_oxred_N"/>
    <property type="match status" value="1"/>
</dbReference>
<evidence type="ECO:0000259" key="7">
    <source>
        <dbReference type="Pfam" id="PF00732"/>
    </source>
</evidence>
<dbReference type="EMBL" id="BNBI01000003">
    <property type="protein sequence ID" value="GHE93869.1"/>
    <property type="molecule type" value="Genomic_DNA"/>
</dbReference>
<dbReference type="GO" id="GO:0050660">
    <property type="term" value="F:flavin adenine dinucleotide binding"/>
    <property type="evidence" value="ECO:0007669"/>
    <property type="project" value="InterPro"/>
</dbReference>
<reference evidence="9" key="1">
    <citation type="journal article" date="2014" name="Int. J. Syst. Evol. Microbiol.">
        <title>Complete genome sequence of Corynebacterium casei LMG S-19264T (=DSM 44701T), isolated from a smear-ripened cheese.</title>
        <authorList>
            <consortium name="US DOE Joint Genome Institute (JGI-PGF)"/>
            <person name="Walter F."/>
            <person name="Albersmeier A."/>
            <person name="Kalinowski J."/>
            <person name="Ruckert C."/>
        </authorList>
    </citation>
    <scope>NUCLEOTIDE SEQUENCE</scope>
    <source>
        <strain evidence="9">JCM 4477</strain>
    </source>
</reference>
<evidence type="ECO:0000259" key="8">
    <source>
        <dbReference type="Pfam" id="PF05199"/>
    </source>
</evidence>
<evidence type="ECO:0000256" key="4">
    <source>
        <dbReference type="ARBA" id="ARBA00022827"/>
    </source>
</evidence>
<evidence type="ECO:0000256" key="6">
    <source>
        <dbReference type="SAM" id="MobiDB-lite"/>
    </source>
</evidence>
<dbReference type="SUPFAM" id="SSF54373">
    <property type="entry name" value="FAD-linked reductases, C-terminal domain"/>
    <property type="match status" value="1"/>
</dbReference>
<evidence type="ECO:0000256" key="5">
    <source>
        <dbReference type="ARBA" id="ARBA00023002"/>
    </source>
</evidence>
<organism evidence="9 10">
    <name type="scientific">Streptomyces fumanus</name>
    <dbReference type="NCBI Taxonomy" id="67302"/>
    <lineage>
        <taxon>Bacteria</taxon>
        <taxon>Bacillati</taxon>
        <taxon>Actinomycetota</taxon>
        <taxon>Actinomycetes</taxon>
        <taxon>Kitasatosporales</taxon>
        <taxon>Streptomycetaceae</taxon>
        <taxon>Streptomyces</taxon>
    </lineage>
</organism>
<evidence type="ECO:0000256" key="2">
    <source>
        <dbReference type="ARBA" id="ARBA00010790"/>
    </source>
</evidence>
<feature type="domain" description="Glucose-methanol-choline oxidoreductase C-terminal" evidence="8">
    <location>
        <begin position="362"/>
        <end position="476"/>
    </location>
</feature>
<protein>
    <submittedName>
        <fullName evidence="9">Pyranose oxidase</fullName>
    </submittedName>
</protein>
<dbReference type="InterPro" id="IPR051473">
    <property type="entry name" value="P2Ox-like"/>
</dbReference>
<evidence type="ECO:0000256" key="3">
    <source>
        <dbReference type="ARBA" id="ARBA00022630"/>
    </source>
</evidence>
<keyword evidence="4" id="KW-0274">FAD</keyword>
<evidence type="ECO:0000256" key="1">
    <source>
        <dbReference type="ARBA" id="ARBA00001974"/>
    </source>
</evidence>
<feature type="region of interest" description="Disordered" evidence="6">
    <location>
        <begin position="42"/>
        <end position="79"/>
    </location>
</feature>
<evidence type="ECO:0000313" key="9">
    <source>
        <dbReference type="EMBL" id="GHE93869.1"/>
    </source>
</evidence>
<dbReference type="InterPro" id="IPR007867">
    <property type="entry name" value="GMC_OxRtase_C"/>
</dbReference>
<dbReference type="InterPro" id="IPR036188">
    <property type="entry name" value="FAD/NAD-bd_sf"/>
</dbReference>
<dbReference type="PANTHER" id="PTHR42784">
    <property type="entry name" value="PYRANOSE 2-OXIDASE"/>
    <property type="match status" value="1"/>
</dbReference>
<dbReference type="SUPFAM" id="SSF51905">
    <property type="entry name" value="FAD/NAD(P)-binding domain"/>
    <property type="match status" value="1"/>
</dbReference>
<dbReference type="AlphaFoldDB" id="A0A919DZ54"/>
<comment type="similarity">
    <text evidence="2">Belongs to the GMC oxidoreductase family.</text>
</comment>
<keyword evidence="10" id="KW-1185">Reference proteome</keyword>
<accession>A0A919DZ54</accession>
<keyword evidence="3" id="KW-0285">Flavoprotein</keyword>
<proteinExistence type="inferred from homology"/>
<dbReference type="Pfam" id="PF05199">
    <property type="entry name" value="GMC_oxred_C"/>
    <property type="match status" value="1"/>
</dbReference>
<dbReference type="Gene3D" id="3.50.50.60">
    <property type="entry name" value="FAD/NAD(P)-binding domain"/>
    <property type="match status" value="2"/>
</dbReference>
<dbReference type="GO" id="GO:0016614">
    <property type="term" value="F:oxidoreductase activity, acting on CH-OH group of donors"/>
    <property type="evidence" value="ECO:0007669"/>
    <property type="project" value="InterPro"/>
</dbReference>
<dbReference type="RefSeq" id="WP_190203519.1">
    <property type="nucleotide sequence ID" value="NZ_BNBI01000003.1"/>
</dbReference>
<comment type="cofactor">
    <cofactor evidence="1">
        <name>FAD</name>
        <dbReference type="ChEBI" id="CHEBI:57692"/>
    </cofactor>
</comment>
<dbReference type="InterPro" id="IPR000172">
    <property type="entry name" value="GMC_OxRdtase_N"/>
</dbReference>
<reference evidence="9" key="2">
    <citation type="submission" date="2020-09" db="EMBL/GenBank/DDBJ databases">
        <authorList>
            <person name="Sun Q."/>
            <person name="Ohkuma M."/>
        </authorList>
    </citation>
    <scope>NUCLEOTIDE SEQUENCE</scope>
    <source>
        <strain evidence="9">JCM 4477</strain>
    </source>
</reference>
<feature type="domain" description="Glucose-methanol-choline oxidoreductase N-terminal" evidence="7">
    <location>
        <begin position="191"/>
        <end position="273"/>
    </location>
</feature>
<evidence type="ECO:0000313" key="10">
    <source>
        <dbReference type="Proteomes" id="UP000630718"/>
    </source>
</evidence>